<keyword evidence="2" id="KW-1185">Reference proteome</keyword>
<accession>A0A8K0S844</accession>
<protein>
    <submittedName>
        <fullName evidence="1">Uncharacterized protein</fullName>
    </submittedName>
</protein>
<feature type="non-terminal residue" evidence="1">
    <location>
        <position position="1"/>
    </location>
</feature>
<reference evidence="1" key="1">
    <citation type="journal article" date="2021" name="Nat. Commun.">
        <title>Genetic determinants of endophytism in the Arabidopsis root mycobiome.</title>
        <authorList>
            <person name="Mesny F."/>
            <person name="Miyauchi S."/>
            <person name="Thiergart T."/>
            <person name="Pickel B."/>
            <person name="Atanasova L."/>
            <person name="Karlsson M."/>
            <person name="Huettel B."/>
            <person name="Barry K.W."/>
            <person name="Haridas S."/>
            <person name="Chen C."/>
            <person name="Bauer D."/>
            <person name="Andreopoulos W."/>
            <person name="Pangilinan J."/>
            <person name="LaButti K."/>
            <person name="Riley R."/>
            <person name="Lipzen A."/>
            <person name="Clum A."/>
            <person name="Drula E."/>
            <person name="Henrissat B."/>
            <person name="Kohler A."/>
            <person name="Grigoriev I.V."/>
            <person name="Martin F.M."/>
            <person name="Hacquard S."/>
        </authorList>
    </citation>
    <scope>NUCLEOTIDE SEQUENCE</scope>
    <source>
        <strain evidence="1">MPI-SDFR-AT-0068</strain>
    </source>
</reference>
<evidence type="ECO:0000313" key="1">
    <source>
        <dbReference type="EMBL" id="KAH7261542.1"/>
    </source>
</evidence>
<dbReference type="OrthoDB" id="4950772at2759"/>
<evidence type="ECO:0000313" key="2">
    <source>
        <dbReference type="Proteomes" id="UP000813427"/>
    </source>
</evidence>
<comment type="caution">
    <text evidence="1">The sequence shown here is derived from an EMBL/GenBank/DDBJ whole genome shotgun (WGS) entry which is preliminary data.</text>
</comment>
<organism evidence="1 2">
    <name type="scientific">Fusarium tricinctum</name>
    <dbReference type="NCBI Taxonomy" id="61284"/>
    <lineage>
        <taxon>Eukaryota</taxon>
        <taxon>Fungi</taxon>
        <taxon>Dikarya</taxon>
        <taxon>Ascomycota</taxon>
        <taxon>Pezizomycotina</taxon>
        <taxon>Sordariomycetes</taxon>
        <taxon>Hypocreomycetidae</taxon>
        <taxon>Hypocreales</taxon>
        <taxon>Nectriaceae</taxon>
        <taxon>Fusarium</taxon>
        <taxon>Fusarium tricinctum species complex</taxon>
    </lineage>
</organism>
<dbReference type="Proteomes" id="UP000813427">
    <property type="component" value="Unassembled WGS sequence"/>
</dbReference>
<name>A0A8K0S844_9HYPO</name>
<dbReference type="EMBL" id="JAGPXF010000001">
    <property type="protein sequence ID" value="KAH7261542.1"/>
    <property type="molecule type" value="Genomic_DNA"/>
</dbReference>
<feature type="non-terminal residue" evidence="1">
    <location>
        <position position="60"/>
    </location>
</feature>
<gene>
    <name evidence="1" type="ORF">BKA59DRAFT_359152</name>
</gene>
<proteinExistence type="predicted"/>
<sequence>IPINTLTFTWSLGKNRRLDIKYMQTLCGIFIQGRLNQKAKENYLLVLCSQADMSRMMKYL</sequence>
<dbReference type="AlphaFoldDB" id="A0A8K0S844"/>